<accession>A0ABU0J840</accession>
<reference evidence="1 2" key="1">
    <citation type="submission" date="2023-07" db="EMBL/GenBank/DDBJ databases">
        <title>Genomic Encyclopedia of Type Strains, Phase IV (KMG-IV): sequencing the most valuable type-strain genomes for metagenomic binning, comparative biology and taxonomic classification.</title>
        <authorList>
            <person name="Goeker M."/>
        </authorList>
    </citation>
    <scope>NUCLEOTIDE SEQUENCE [LARGE SCALE GENOMIC DNA]</scope>
    <source>
        <strain evidence="1 2">DSM 19619</strain>
    </source>
</reference>
<proteinExistence type="predicted"/>
<name>A0ABU0J840_9HYPH</name>
<gene>
    <name evidence="1" type="ORF">QO011_002786</name>
</gene>
<evidence type="ECO:0000313" key="2">
    <source>
        <dbReference type="Proteomes" id="UP001242480"/>
    </source>
</evidence>
<dbReference type="EMBL" id="JAUSVX010000004">
    <property type="protein sequence ID" value="MDQ0469770.1"/>
    <property type="molecule type" value="Genomic_DNA"/>
</dbReference>
<evidence type="ECO:0000313" key="1">
    <source>
        <dbReference type="EMBL" id="MDQ0469770.1"/>
    </source>
</evidence>
<organism evidence="1 2">
    <name type="scientific">Labrys wisconsinensis</name>
    <dbReference type="NCBI Taxonomy" id="425677"/>
    <lineage>
        <taxon>Bacteria</taxon>
        <taxon>Pseudomonadati</taxon>
        <taxon>Pseudomonadota</taxon>
        <taxon>Alphaproteobacteria</taxon>
        <taxon>Hyphomicrobiales</taxon>
        <taxon>Xanthobacteraceae</taxon>
        <taxon>Labrys</taxon>
    </lineage>
</organism>
<protein>
    <submittedName>
        <fullName evidence="1">Uncharacterized protein</fullName>
    </submittedName>
</protein>
<sequence>MNFSARYIHIEDDGEGLTVGFADHSHDPDNYVTLDLAHEPDEQDLRLGMDGLHIDTSISHINGYNIVEKVELCDDRLMIMLKMRFAEKVRVDPIIKIGLNDPSAEHSKLDEAITKLKTRLP</sequence>
<keyword evidence="2" id="KW-1185">Reference proteome</keyword>
<dbReference type="Proteomes" id="UP001242480">
    <property type="component" value="Unassembled WGS sequence"/>
</dbReference>
<dbReference type="Pfam" id="PF15588">
    <property type="entry name" value="Imm10"/>
    <property type="match status" value="1"/>
</dbReference>
<dbReference type="RefSeq" id="WP_307272807.1">
    <property type="nucleotide sequence ID" value="NZ_JAUSVX010000004.1"/>
</dbReference>
<dbReference type="InterPro" id="IPR028962">
    <property type="entry name" value="Imm10"/>
</dbReference>
<comment type="caution">
    <text evidence="1">The sequence shown here is derived from an EMBL/GenBank/DDBJ whole genome shotgun (WGS) entry which is preliminary data.</text>
</comment>